<gene>
    <name evidence="3" type="ORF">H0E87_002545</name>
</gene>
<dbReference type="FunFam" id="3.40.50.720:FF:000349">
    <property type="entry name" value="Uncharacterized protein At1g32220, chloroplastic"/>
    <property type="match status" value="1"/>
</dbReference>
<dbReference type="InterPro" id="IPR051207">
    <property type="entry name" value="ComplexI_NDUFA9_subunit"/>
</dbReference>
<name>A0A8T2ZVG4_POPDE</name>
<feature type="domain" description="NAD-dependent epimerase/dehydratase" evidence="2">
    <location>
        <begin position="65"/>
        <end position="223"/>
    </location>
</feature>
<sequence>MASILSFSTIPTLGSSSSSSSSSRAFFPSRLSSLSLNHRYAEAGVKDDFRSTTIDVVADVKTERVVVLGGSGFVGSAICKAAVSKGIEVISLSRSGRPTYPGSWIDQFYLMHLFSNHAGDVFYTNWDEILFGATAVVSTIGGFGSEEQMQRINGEANIVSVNAAKEFGIPKFIFISVHDYNLPSFVLSTGYFTGKRKAESEVLSKYPNSGVVLRPGFIYGKRRVDGFEIPLDLIGQPAERILSAIENFTKPLSSLPASDLLLAPPVNVDDLALAVVNAVTDDDFFGVFTIEQIKEAAAKVKV</sequence>
<evidence type="ECO:0000313" key="4">
    <source>
        <dbReference type="Proteomes" id="UP000807159"/>
    </source>
</evidence>
<proteinExistence type="predicted"/>
<reference evidence="3" key="1">
    <citation type="journal article" date="2021" name="J. Hered.">
        <title>Genome Assembly of Salicaceae Populus deltoides (Eastern Cottonwood) I-69 Based on Nanopore Sequencing and Hi-C Technologies.</title>
        <authorList>
            <person name="Bai S."/>
            <person name="Wu H."/>
            <person name="Zhang J."/>
            <person name="Pan Z."/>
            <person name="Zhao W."/>
            <person name="Li Z."/>
            <person name="Tong C."/>
        </authorList>
    </citation>
    <scope>NUCLEOTIDE SEQUENCE</scope>
    <source>
        <tissue evidence="3">Leaf</tissue>
    </source>
</reference>
<dbReference type="SUPFAM" id="SSF51735">
    <property type="entry name" value="NAD(P)-binding Rossmann-fold domains"/>
    <property type="match status" value="1"/>
</dbReference>
<accession>A0A8T2ZVG4</accession>
<dbReference type="Pfam" id="PF01370">
    <property type="entry name" value="Epimerase"/>
    <property type="match status" value="1"/>
</dbReference>
<dbReference type="Proteomes" id="UP000807159">
    <property type="component" value="Chromosome 1"/>
</dbReference>
<organism evidence="3 4">
    <name type="scientific">Populus deltoides</name>
    <name type="common">Eastern poplar</name>
    <name type="synonym">Eastern cottonwood</name>
    <dbReference type="NCBI Taxonomy" id="3696"/>
    <lineage>
        <taxon>Eukaryota</taxon>
        <taxon>Viridiplantae</taxon>
        <taxon>Streptophyta</taxon>
        <taxon>Embryophyta</taxon>
        <taxon>Tracheophyta</taxon>
        <taxon>Spermatophyta</taxon>
        <taxon>Magnoliopsida</taxon>
        <taxon>eudicotyledons</taxon>
        <taxon>Gunneridae</taxon>
        <taxon>Pentapetalae</taxon>
        <taxon>rosids</taxon>
        <taxon>fabids</taxon>
        <taxon>Malpighiales</taxon>
        <taxon>Salicaceae</taxon>
        <taxon>Saliceae</taxon>
        <taxon>Populus</taxon>
    </lineage>
</organism>
<dbReference type="GO" id="GO:0044877">
    <property type="term" value="F:protein-containing complex binding"/>
    <property type="evidence" value="ECO:0007669"/>
    <property type="project" value="TreeGrafter"/>
</dbReference>
<dbReference type="PANTHER" id="PTHR12126">
    <property type="entry name" value="NADH-UBIQUINONE OXIDOREDUCTASE 39 KDA SUBUNIT-RELATED"/>
    <property type="match status" value="1"/>
</dbReference>
<keyword evidence="4" id="KW-1185">Reference proteome</keyword>
<dbReference type="EMBL" id="JACEGQ020000001">
    <property type="protein sequence ID" value="KAH8521543.1"/>
    <property type="molecule type" value="Genomic_DNA"/>
</dbReference>
<evidence type="ECO:0000313" key="3">
    <source>
        <dbReference type="EMBL" id="KAH8521543.1"/>
    </source>
</evidence>
<dbReference type="InterPro" id="IPR036291">
    <property type="entry name" value="NAD(P)-bd_dom_sf"/>
</dbReference>
<evidence type="ECO:0000256" key="1">
    <source>
        <dbReference type="SAM" id="MobiDB-lite"/>
    </source>
</evidence>
<feature type="region of interest" description="Disordered" evidence="1">
    <location>
        <begin position="1"/>
        <end position="24"/>
    </location>
</feature>
<comment type="caution">
    <text evidence="3">The sequence shown here is derived from an EMBL/GenBank/DDBJ whole genome shotgun (WGS) entry which is preliminary data.</text>
</comment>
<dbReference type="AlphaFoldDB" id="A0A8T2ZVG4"/>
<dbReference type="GO" id="GO:0005739">
    <property type="term" value="C:mitochondrion"/>
    <property type="evidence" value="ECO:0007669"/>
    <property type="project" value="TreeGrafter"/>
</dbReference>
<dbReference type="Gene3D" id="3.40.50.720">
    <property type="entry name" value="NAD(P)-binding Rossmann-like Domain"/>
    <property type="match status" value="1"/>
</dbReference>
<dbReference type="InterPro" id="IPR001509">
    <property type="entry name" value="Epimerase_deHydtase"/>
</dbReference>
<protein>
    <recommendedName>
        <fullName evidence="2">NAD-dependent epimerase/dehydratase domain-containing protein</fullName>
    </recommendedName>
</protein>
<evidence type="ECO:0000259" key="2">
    <source>
        <dbReference type="Pfam" id="PF01370"/>
    </source>
</evidence>
<dbReference type="PANTHER" id="PTHR12126:SF5">
    <property type="entry name" value="OS04G0403500 PROTEIN"/>
    <property type="match status" value="1"/>
</dbReference>